<sequence length="746" mass="84479">MAPITTKKTRASVACELCRESKLKCLNENSTLPCNRCNRLGLECRYLLRDSQQKRKGIAQRYSKYQNNDKRQHSDTTVAISPTNTATKETRPKPLKTKPPKHGHPAEGATVVLPPKKIILEIATIFFANQYQGIFPFLHKPSFLAFLRSEEFDPRTYISKDYCAKYFRASYVSSLKYPDPLLLLAVLALCSRLHPEIARMYGTFSEDDDPDEYIPNFSSNGGNVGDGVSSLAASRYFGWHARNHLKQVFDSPTIQRVQALTLLSSHEWGEGNESRSYMYVGIAARMALVLGLGNEASFQEEDDKEEQSYHTDEISQFLCIESKRRTMWSVYMMDRCNGSGRNRSSCIKIEDVPIRLPCQELDFFFGRAGVSTGDASPSLTFNEAMSQLSGNLEKSNGNAIHNTSGEISRRLVSTVAQTSPFGFLVILFEIWKKIARWVGEVGGRLDKLPPWDESSSFFRFSLELDHFEKGLPSRLVFSTFNMDAHIAEGTGGLYGYLHSLFFLCRIFLNREYFYCSPQLLPKAWWGNATLSLLQSIDKMHLLFTTLTTVNSMVVAPFTGFEAFTMSTTCMYIDAFPVDVLKSYFPSELLPEQQDGDQQDINAAVDFIKTKYQQMGISSLQLLGEWKKAWKLAGSWYEMTLKFRDSLQNSTKRRQPSIQDDEVHHKLHDYGNGSVKEVYLPTNATFKRPTDQMHISNLLSAEVTPEAEKFTGENGNAENTSDTPILDFIDNLDFASIIPGWYDAVNM</sequence>
<evidence type="ECO:0000259" key="7">
    <source>
        <dbReference type="PROSITE" id="PS50048"/>
    </source>
</evidence>
<dbReference type="InterPro" id="IPR036864">
    <property type="entry name" value="Zn2-C6_fun-type_DNA-bd_sf"/>
</dbReference>
<evidence type="ECO:0000256" key="1">
    <source>
        <dbReference type="ARBA" id="ARBA00004123"/>
    </source>
</evidence>
<dbReference type="SMART" id="SM00066">
    <property type="entry name" value="GAL4"/>
    <property type="match status" value="1"/>
</dbReference>
<evidence type="ECO:0000313" key="9">
    <source>
        <dbReference type="Proteomes" id="UP001497600"/>
    </source>
</evidence>
<evidence type="ECO:0000256" key="2">
    <source>
        <dbReference type="ARBA" id="ARBA00022723"/>
    </source>
</evidence>
<evidence type="ECO:0000256" key="3">
    <source>
        <dbReference type="ARBA" id="ARBA00023015"/>
    </source>
</evidence>
<reference evidence="8 9" key="1">
    <citation type="submission" date="2024-01" db="EMBL/GenBank/DDBJ databases">
        <authorList>
            <consortium name="Genoscope - CEA"/>
            <person name="William W."/>
        </authorList>
    </citation>
    <scope>NUCLEOTIDE SEQUENCE [LARGE SCALE GENOMIC DNA]</scope>
    <source>
        <strain evidence="8 9">29B2s-10</strain>
    </source>
</reference>
<feature type="region of interest" description="Disordered" evidence="6">
    <location>
        <begin position="58"/>
        <end position="108"/>
    </location>
</feature>
<keyword evidence="5" id="KW-0539">Nucleus</keyword>
<dbReference type="CDD" id="cd12148">
    <property type="entry name" value="fungal_TF_MHR"/>
    <property type="match status" value="1"/>
</dbReference>
<name>A0ABP0EE37_9ASCO</name>
<dbReference type="InterPro" id="IPR050815">
    <property type="entry name" value="TF_fung"/>
</dbReference>
<protein>
    <recommendedName>
        <fullName evidence="7">Zn(2)-C6 fungal-type domain-containing protein</fullName>
    </recommendedName>
</protein>
<feature type="domain" description="Zn(2)-C6 fungal-type" evidence="7">
    <location>
        <begin position="14"/>
        <end position="46"/>
    </location>
</feature>
<evidence type="ECO:0000256" key="4">
    <source>
        <dbReference type="ARBA" id="ARBA00023163"/>
    </source>
</evidence>
<keyword evidence="9" id="KW-1185">Reference proteome</keyword>
<proteinExistence type="predicted"/>
<accession>A0ABP0EE37</accession>
<keyword evidence="3" id="KW-0805">Transcription regulation</keyword>
<dbReference type="SMART" id="SM00906">
    <property type="entry name" value="Fungal_trans"/>
    <property type="match status" value="1"/>
</dbReference>
<organism evidence="8 9">
    <name type="scientific">[Candida] anglica</name>
    <dbReference type="NCBI Taxonomy" id="148631"/>
    <lineage>
        <taxon>Eukaryota</taxon>
        <taxon>Fungi</taxon>
        <taxon>Dikarya</taxon>
        <taxon>Ascomycota</taxon>
        <taxon>Saccharomycotina</taxon>
        <taxon>Pichiomycetes</taxon>
        <taxon>Debaryomycetaceae</taxon>
        <taxon>Kurtzmaniella</taxon>
    </lineage>
</organism>
<dbReference type="InterPro" id="IPR007219">
    <property type="entry name" value="XnlR_reg_dom"/>
</dbReference>
<gene>
    <name evidence="8" type="ORF">CAAN4_F00144</name>
</gene>
<dbReference type="CDD" id="cd00067">
    <property type="entry name" value="GAL4"/>
    <property type="match status" value="1"/>
</dbReference>
<dbReference type="InterPro" id="IPR001138">
    <property type="entry name" value="Zn2Cys6_DnaBD"/>
</dbReference>
<dbReference type="Pfam" id="PF00172">
    <property type="entry name" value="Zn_clus"/>
    <property type="match status" value="1"/>
</dbReference>
<keyword evidence="4" id="KW-0804">Transcription</keyword>
<dbReference type="SUPFAM" id="SSF57701">
    <property type="entry name" value="Zn2/Cys6 DNA-binding domain"/>
    <property type="match status" value="1"/>
</dbReference>
<dbReference type="PROSITE" id="PS50048">
    <property type="entry name" value="ZN2_CY6_FUNGAL_2"/>
    <property type="match status" value="1"/>
</dbReference>
<dbReference type="PANTHER" id="PTHR47338">
    <property type="entry name" value="ZN(II)2CYS6 TRANSCRIPTION FACTOR (EUROFUNG)-RELATED"/>
    <property type="match status" value="1"/>
</dbReference>
<evidence type="ECO:0000256" key="6">
    <source>
        <dbReference type="SAM" id="MobiDB-lite"/>
    </source>
</evidence>
<dbReference type="PROSITE" id="PS00463">
    <property type="entry name" value="ZN2_CY6_FUNGAL_1"/>
    <property type="match status" value="1"/>
</dbReference>
<dbReference type="Proteomes" id="UP001497600">
    <property type="component" value="Chromosome F"/>
</dbReference>
<dbReference type="PANTHER" id="PTHR47338:SF5">
    <property type="entry name" value="ZN(II)2CYS6 TRANSCRIPTION FACTOR (EUROFUNG)"/>
    <property type="match status" value="1"/>
</dbReference>
<keyword evidence="2" id="KW-0479">Metal-binding</keyword>
<dbReference type="Gene3D" id="4.10.240.10">
    <property type="entry name" value="Zn(2)-C6 fungal-type DNA-binding domain"/>
    <property type="match status" value="1"/>
</dbReference>
<evidence type="ECO:0000313" key="8">
    <source>
        <dbReference type="EMBL" id="CAK7910935.1"/>
    </source>
</evidence>
<feature type="compositionally biased region" description="Polar residues" evidence="6">
    <location>
        <begin position="75"/>
        <end position="86"/>
    </location>
</feature>
<comment type="subcellular location">
    <subcellularLocation>
        <location evidence="1">Nucleus</location>
    </subcellularLocation>
</comment>
<dbReference type="Pfam" id="PF04082">
    <property type="entry name" value="Fungal_trans"/>
    <property type="match status" value="1"/>
</dbReference>
<dbReference type="EMBL" id="OZ004258">
    <property type="protein sequence ID" value="CAK7910935.1"/>
    <property type="molecule type" value="Genomic_DNA"/>
</dbReference>
<feature type="compositionally biased region" description="Basic residues" evidence="6">
    <location>
        <begin position="93"/>
        <end position="103"/>
    </location>
</feature>
<evidence type="ECO:0000256" key="5">
    <source>
        <dbReference type="ARBA" id="ARBA00023242"/>
    </source>
</evidence>